<evidence type="ECO:0000313" key="1">
    <source>
        <dbReference type="EMBL" id="SHF19757.1"/>
    </source>
</evidence>
<dbReference type="RefSeq" id="WP_073239298.1">
    <property type="nucleotide sequence ID" value="NZ_FQUY01000014.1"/>
</dbReference>
<dbReference type="AlphaFoldDB" id="A0A1M4ZPL8"/>
<accession>A0A1M4ZPL8</accession>
<dbReference type="Proteomes" id="UP000184148">
    <property type="component" value="Unassembled WGS sequence"/>
</dbReference>
<dbReference type="STRING" id="1121429.SAMN02745133_02051"/>
<dbReference type="EMBL" id="FQUY01000014">
    <property type="protein sequence ID" value="SHF19757.1"/>
    <property type="molecule type" value="Genomic_DNA"/>
</dbReference>
<evidence type="ECO:0008006" key="3">
    <source>
        <dbReference type="Google" id="ProtNLM"/>
    </source>
</evidence>
<keyword evidence="2" id="KW-1185">Reference proteome</keyword>
<protein>
    <recommendedName>
        <fullName evidence="3">HicA toxin of toxin-antitoxin</fullName>
    </recommendedName>
</protein>
<reference evidence="2" key="1">
    <citation type="submission" date="2016-11" db="EMBL/GenBank/DDBJ databases">
        <authorList>
            <person name="Varghese N."/>
            <person name="Submissions S."/>
        </authorList>
    </citation>
    <scope>NUCLEOTIDE SEQUENCE [LARGE SCALE GENOMIC DNA]</scope>
    <source>
        <strain evidence="2">DSM 12395</strain>
    </source>
</reference>
<sequence length="65" mass="7367">MTIYEAIQFIKQIGFSARPVPGTSSYMIETPEGKISWLKEKTMLQLVASSKDNPNHLRTTLNKIL</sequence>
<gene>
    <name evidence="1" type="ORF">SAMN02745133_02051</name>
</gene>
<dbReference type="OrthoDB" id="1787316at2"/>
<proteinExistence type="predicted"/>
<name>A0A1M4ZPL8_9FIRM</name>
<evidence type="ECO:0000313" key="2">
    <source>
        <dbReference type="Proteomes" id="UP000184148"/>
    </source>
</evidence>
<organism evidence="1 2">
    <name type="scientific">Desulforamulus putei DSM 12395</name>
    <dbReference type="NCBI Taxonomy" id="1121429"/>
    <lineage>
        <taxon>Bacteria</taxon>
        <taxon>Bacillati</taxon>
        <taxon>Bacillota</taxon>
        <taxon>Clostridia</taxon>
        <taxon>Eubacteriales</taxon>
        <taxon>Peptococcaceae</taxon>
        <taxon>Desulforamulus</taxon>
    </lineage>
</organism>